<feature type="compositionally biased region" description="Low complexity" evidence="1">
    <location>
        <begin position="73"/>
        <end position="90"/>
    </location>
</feature>
<sequence>MAGLYSGPLAIDQPSGAGRRDSHASEPWVEPWLIKHVGFYRRHMTKDNHGEPAADRRHSLMTEDKTSRESSVAGPNNEVAEAANNIAASEPVATEAAPRRSESPEGRVEIEHEGESSDPAEHAPTKENATRRWRKRMSWRPRH</sequence>
<dbReference type="OrthoDB" id="4153559at2759"/>
<name>A0A0D1Z9N1_EXOME</name>
<dbReference type="Proteomes" id="UP000054302">
    <property type="component" value="Unassembled WGS sequence"/>
</dbReference>
<dbReference type="AlphaFoldDB" id="A0A0D1Z9N1"/>
<evidence type="ECO:0000256" key="1">
    <source>
        <dbReference type="SAM" id="MobiDB-lite"/>
    </source>
</evidence>
<gene>
    <name evidence="2" type="ORF">PV10_05355</name>
</gene>
<evidence type="ECO:0000313" key="3">
    <source>
        <dbReference type="Proteomes" id="UP000054302"/>
    </source>
</evidence>
<protein>
    <submittedName>
        <fullName evidence="2">Uncharacterized protein</fullName>
    </submittedName>
</protein>
<dbReference type="OMA" id="EPWLIKH"/>
<feature type="compositionally biased region" description="Basic and acidic residues" evidence="1">
    <location>
        <begin position="45"/>
        <end position="68"/>
    </location>
</feature>
<dbReference type="HOGENOM" id="CLU_1897373_0_0_1"/>
<feature type="compositionally biased region" description="Basic and acidic residues" evidence="1">
    <location>
        <begin position="97"/>
        <end position="130"/>
    </location>
</feature>
<organism evidence="2 3">
    <name type="scientific">Exophiala mesophila</name>
    <name type="common">Black yeast-like fungus</name>
    <dbReference type="NCBI Taxonomy" id="212818"/>
    <lineage>
        <taxon>Eukaryota</taxon>
        <taxon>Fungi</taxon>
        <taxon>Dikarya</taxon>
        <taxon>Ascomycota</taxon>
        <taxon>Pezizomycotina</taxon>
        <taxon>Eurotiomycetes</taxon>
        <taxon>Chaetothyriomycetidae</taxon>
        <taxon>Chaetothyriales</taxon>
        <taxon>Herpotrichiellaceae</taxon>
        <taxon>Exophiala</taxon>
    </lineage>
</organism>
<dbReference type="EMBL" id="KN847523">
    <property type="protein sequence ID" value="KIV90729.1"/>
    <property type="molecule type" value="Genomic_DNA"/>
</dbReference>
<keyword evidence="3" id="KW-1185">Reference proteome</keyword>
<dbReference type="VEuPathDB" id="FungiDB:PV10_05355"/>
<dbReference type="RefSeq" id="XP_016222303.1">
    <property type="nucleotide sequence ID" value="XM_016370010.1"/>
</dbReference>
<proteinExistence type="predicted"/>
<feature type="compositionally biased region" description="Basic residues" evidence="1">
    <location>
        <begin position="131"/>
        <end position="143"/>
    </location>
</feature>
<feature type="region of interest" description="Disordered" evidence="1">
    <location>
        <begin position="45"/>
        <end position="143"/>
    </location>
</feature>
<dbReference type="GeneID" id="27323200"/>
<feature type="region of interest" description="Disordered" evidence="1">
    <location>
        <begin position="1"/>
        <end position="26"/>
    </location>
</feature>
<evidence type="ECO:0000313" key="2">
    <source>
        <dbReference type="EMBL" id="KIV90729.1"/>
    </source>
</evidence>
<accession>A0A0D1Z9N1</accession>
<reference evidence="2 3" key="1">
    <citation type="submission" date="2015-01" db="EMBL/GenBank/DDBJ databases">
        <title>The Genome Sequence of Exophiala mesophila CBS40295.</title>
        <authorList>
            <consortium name="The Broad Institute Genomics Platform"/>
            <person name="Cuomo C."/>
            <person name="de Hoog S."/>
            <person name="Gorbushina A."/>
            <person name="Stielow B."/>
            <person name="Teixiera M."/>
            <person name="Abouelleil A."/>
            <person name="Chapman S.B."/>
            <person name="Priest M."/>
            <person name="Young S.K."/>
            <person name="Wortman J."/>
            <person name="Nusbaum C."/>
            <person name="Birren B."/>
        </authorList>
    </citation>
    <scope>NUCLEOTIDE SEQUENCE [LARGE SCALE GENOMIC DNA]</scope>
    <source>
        <strain evidence="2 3">CBS 40295</strain>
    </source>
</reference>